<dbReference type="FunFam" id="1.25.40.10:FF:000242">
    <property type="entry name" value="Pentatricopeptide repeat-containing protein"/>
    <property type="match status" value="1"/>
</dbReference>
<gene>
    <name evidence="4" type="primary">LOC113855853</name>
</gene>
<dbReference type="GeneID" id="113855853"/>
<dbReference type="InterPro" id="IPR011990">
    <property type="entry name" value="TPR-like_helical_dom_sf"/>
</dbReference>
<dbReference type="Gene3D" id="1.25.40.10">
    <property type="entry name" value="Tetratricopeptide repeat domain"/>
    <property type="match status" value="2"/>
</dbReference>
<dbReference type="PANTHER" id="PTHR47926:SF436">
    <property type="entry name" value="PENTATRICOPEPTIDE REPEAT-CONTAINING PROTEIN ELI1, CHLOROPLASTIC-LIKE ISOFORM X2"/>
    <property type="match status" value="1"/>
</dbReference>
<dbReference type="GO" id="GO:0009451">
    <property type="term" value="P:RNA modification"/>
    <property type="evidence" value="ECO:0007669"/>
    <property type="project" value="InterPro"/>
</dbReference>
<protein>
    <submittedName>
        <fullName evidence="4">Pentatricopeptide repeat-containing protein At4g21065-like</fullName>
    </submittedName>
</protein>
<dbReference type="AlphaFoldDB" id="A0A8B8KJ42"/>
<evidence type="ECO:0000256" key="2">
    <source>
        <dbReference type="PROSITE-ProRule" id="PRU00708"/>
    </source>
</evidence>
<dbReference type="KEGG" id="aprc:113855853"/>
<dbReference type="PROSITE" id="PS51375">
    <property type="entry name" value="PPR"/>
    <property type="match status" value="1"/>
</dbReference>
<proteinExistence type="predicted"/>
<dbReference type="PANTHER" id="PTHR47926">
    <property type="entry name" value="PENTATRICOPEPTIDE REPEAT-CONTAINING PROTEIN"/>
    <property type="match status" value="1"/>
</dbReference>
<dbReference type="InterPro" id="IPR046848">
    <property type="entry name" value="E_motif"/>
</dbReference>
<dbReference type="OrthoDB" id="185373at2759"/>
<reference evidence="4" key="2">
    <citation type="submission" date="2025-08" db="UniProtKB">
        <authorList>
            <consortium name="RefSeq"/>
        </authorList>
    </citation>
    <scope>IDENTIFICATION</scope>
    <source>
        <tissue evidence="4">Young leaves</tissue>
    </source>
</reference>
<sequence>MGFPSDRYIGNTLLKMYVDCGAFLFARNVFDEMPVRDVVSWSSMIVASVASNSPLDALGVFREMNVVNEKPNSVTLLSLLSACTQMLNVNAGGSIHCYITRNWVEMGVALGTALFEMYGKCGKIDQALLVFNSMHEKNLQSCTIMISVLADHGRWKDCTCLFIQMEAMGLQLDSMSFTVILSACSHMGLVYEGKKYFDRMVRLYDIEPTVEHYGCMVDLLGRAGLIQEAYDIIQNMPMEPNDIIMRSFLSSCRNHGWIPSLEYNLLSKPNSELGPNYVLAANIFSIRDSWKDANDLRLAMKEKGLKKIPGFSWVEVPN</sequence>
<accession>A0A8B8KJ42</accession>
<organism evidence="3 4">
    <name type="scientific">Abrus precatorius</name>
    <name type="common">Indian licorice</name>
    <name type="synonym">Glycine abrus</name>
    <dbReference type="NCBI Taxonomy" id="3816"/>
    <lineage>
        <taxon>Eukaryota</taxon>
        <taxon>Viridiplantae</taxon>
        <taxon>Streptophyta</taxon>
        <taxon>Embryophyta</taxon>
        <taxon>Tracheophyta</taxon>
        <taxon>Spermatophyta</taxon>
        <taxon>Magnoliopsida</taxon>
        <taxon>eudicotyledons</taxon>
        <taxon>Gunneridae</taxon>
        <taxon>Pentapetalae</taxon>
        <taxon>rosids</taxon>
        <taxon>fabids</taxon>
        <taxon>Fabales</taxon>
        <taxon>Fabaceae</taxon>
        <taxon>Papilionoideae</taxon>
        <taxon>50 kb inversion clade</taxon>
        <taxon>NPAAA clade</taxon>
        <taxon>indigoferoid/millettioid clade</taxon>
        <taxon>Abreae</taxon>
        <taxon>Abrus</taxon>
    </lineage>
</organism>
<evidence type="ECO:0000313" key="3">
    <source>
        <dbReference type="Proteomes" id="UP000694853"/>
    </source>
</evidence>
<dbReference type="Proteomes" id="UP000694853">
    <property type="component" value="Unplaced"/>
</dbReference>
<keyword evidence="3" id="KW-1185">Reference proteome</keyword>
<dbReference type="RefSeq" id="XP_027343283.1">
    <property type="nucleotide sequence ID" value="XM_027487482.1"/>
</dbReference>
<dbReference type="GO" id="GO:0003723">
    <property type="term" value="F:RNA binding"/>
    <property type="evidence" value="ECO:0007669"/>
    <property type="project" value="InterPro"/>
</dbReference>
<evidence type="ECO:0000313" key="4">
    <source>
        <dbReference type="RefSeq" id="XP_027343283.1"/>
    </source>
</evidence>
<dbReference type="Pfam" id="PF01535">
    <property type="entry name" value="PPR"/>
    <property type="match status" value="6"/>
</dbReference>
<evidence type="ECO:0000256" key="1">
    <source>
        <dbReference type="ARBA" id="ARBA00022737"/>
    </source>
</evidence>
<dbReference type="InterPro" id="IPR046960">
    <property type="entry name" value="PPR_At4g14850-like_plant"/>
</dbReference>
<name>A0A8B8KJ42_ABRPR</name>
<dbReference type="Pfam" id="PF20431">
    <property type="entry name" value="E_motif"/>
    <property type="match status" value="1"/>
</dbReference>
<dbReference type="NCBIfam" id="TIGR00756">
    <property type="entry name" value="PPR"/>
    <property type="match status" value="3"/>
</dbReference>
<keyword evidence="1" id="KW-0677">Repeat</keyword>
<dbReference type="InterPro" id="IPR002885">
    <property type="entry name" value="PPR_rpt"/>
</dbReference>
<reference evidence="3" key="1">
    <citation type="journal article" date="2019" name="Toxins">
        <title>Detection of Abrin-Like and Prepropulchellin-Like Toxin Genes and Transcripts Using Whole Genome Sequencing and Full-Length Transcript Sequencing of Abrus precatorius.</title>
        <authorList>
            <person name="Hovde B.T."/>
            <person name="Daligault H.E."/>
            <person name="Hanschen E.R."/>
            <person name="Kunde Y.A."/>
            <person name="Johnson M.B."/>
            <person name="Starkenburg S.R."/>
            <person name="Johnson S.L."/>
        </authorList>
    </citation>
    <scope>NUCLEOTIDE SEQUENCE [LARGE SCALE GENOMIC DNA]</scope>
</reference>
<feature type="repeat" description="PPR" evidence="2">
    <location>
        <begin position="138"/>
        <end position="172"/>
    </location>
</feature>